<reference evidence="2" key="1">
    <citation type="journal article" date="2019" name="Int. J. Syst. Evol. Microbiol.">
        <title>The Global Catalogue of Microorganisms (GCM) 10K type strain sequencing project: providing services to taxonomists for standard genome sequencing and annotation.</title>
        <authorList>
            <consortium name="The Broad Institute Genomics Platform"/>
            <consortium name="The Broad Institute Genome Sequencing Center for Infectious Disease"/>
            <person name="Wu L."/>
            <person name="Ma J."/>
        </authorList>
    </citation>
    <scope>NUCLEOTIDE SEQUENCE [LARGE SCALE GENOMIC DNA]</scope>
    <source>
        <strain evidence="2">CECT 7649</strain>
    </source>
</reference>
<comment type="caution">
    <text evidence="1">The sequence shown here is derived from an EMBL/GenBank/DDBJ whole genome shotgun (WGS) entry which is preliminary data.</text>
</comment>
<dbReference type="InterPro" id="IPR011250">
    <property type="entry name" value="OMP/PagP_B-barrel"/>
</dbReference>
<dbReference type="RefSeq" id="WP_379756269.1">
    <property type="nucleotide sequence ID" value="NZ_JBHSYB010000024.1"/>
</dbReference>
<sequence length="163" mass="18473">MKKTILLFGILIAFGCNIQSQNVSKNALGLRLGDNDGFGGELSYQRKLSGNNRLELDLGIRDSHYVNALKLAAIYQWYWKIEGGLNWYAGVGGGIGSWRYERKNDNDNGSFGFVAGDLGIEYDFDFPLQISLDLRPEFYLNSDEYRDNNYGSDIGLGIRYRFQ</sequence>
<accession>A0ABW3J323</accession>
<evidence type="ECO:0000313" key="1">
    <source>
        <dbReference type="EMBL" id="MFD0984494.1"/>
    </source>
</evidence>
<protein>
    <recommendedName>
        <fullName evidence="3">Outer membrane protein beta-barrel domain-containing protein</fullName>
    </recommendedName>
</protein>
<proteinExistence type="predicted"/>
<evidence type="ECO:0008006" key="3">
    <source>
        <dbReference type="Google" id="ProtNLM"/>
    </source>
</evidence>
<dbReference type="Proteomes" id="UP001597051">
    <property type="component" value="Unassembled WGS sequence"/>
</dbReference>
<dbReference type="SUPFAM" id="SSF56925">
    <property type="entry name" value="OMPA-like"/>
    <property type="match status" value="1"/>
</dbReference>
<gene>
    <name evidence="1" type="ORF">ACFQ0S_08420</name>
</gene>
<dbReference type="PROSITE" id="PS51257">
    <property type="entry name" value="PROKAR_LIPOPROTEIN"/>
    <property type="match status" value="1"/>
</dbReference>
<dbReference type="Gene3D" id="2.40.160.20">
    <property type="match status" value="1"/>
</dbReference>
<organism evidence="1 2">
    <name type="scientific">Flavobacterium myungsuense</name>
    <dbReference type="NCBI Taxonomy" id="651823"/>
    <lineage>
        <taxon>Bacteria</taxon>
        <taxon>Pseudomonadati</taxon>
        <taxon>Bacteroidota</taxon>
        <taxon>Flavobacteriia</taxon>
        <taxon>Flavobacteriales</taxon>
        <taxon>Flavobacteriaceae</taxon>
        <taxon>Flavobacterium</taxon>
    </lineage>
</organism>
<name>A0ABW3J323_9FLAO</name>
<keyword evidence="2" id="KW-1185">Reference proteome</keyword>
<dbReference type="EMBL" id="JBHTIZ010000023">
    <property type="protein sequence ID" value="MFD0984494.1"/>
    <property type="molecule type" value="Genomic_DNA"/>
</dbReference>
<evidence type="ECO:0000313" key="2">
    <source>
        <dbReference type="Proteomes" id="UP001597051"/>
    </source>
</evidence>